<dbReference type="InterPro" id="IPR021322">
    <property type="entry name" value="DUF2924"/>
</dbReference>
<proteinExistence type="predicted"/>
<keyword evidence="2" id="KW-1185">Reference proteome</keyword>
<dbReference type="Pfam" id="PF11149">
    <property type="entry name" value="DUF2924"/>
    <property type="match status" value="1"/>
</dbReference>
<dbReference type="OrthoDB" id="284135at2"/>
<name>A0A517SWW5_9BACT</name>
<gene>
    <name evidence="1" type="ORF">SV7mr_30970</name>
</gene>
<evidence type="ECO:0008006" key="3">
    <source>
        <dbReference type="Google" id="ProtNLM"/>
    </source>
</evidence>
<accession>A0A517SWW5</accession>
<evidence type="ECO:0000313" key="1">
    <source>
        <dbReference type="EMBL" id="QDT60573.1"/>
    </source>
</evidence>
<reference evidence="1 2" key="1">
    <citation type="submission" date="2019-02" db="EMBL/GenBank/DDBJ databases">
        <title>Deep-cultivation of Planctomycetes and their phenomic and genomic characterization uncovers novel biology.</title>
        <authorList>
            <person name="Wiegand S."/>
            <person name="Jogler M."/>
            <person name="Boedeker C."/>
            <person name="Pinto D."/>
            <person name="Vollmers J."/>
            <person name="Rivas-Marin E."/>
            <person name="Kohn T."/>
            <person name="Peeters S.H."/>
            <person name="Heuer A."/>
            <person name="Rast P."/>
            <person name="Oberbeckmann S."/>
            <person name="Bunk B."/>
            <person name="Jeske O."/>
            <person name="Meyerdierks A."/>
            <person name="Storesund J.E."/>
            <person name="Kallscheuer N."/>
            <person name="Luecker S."/>
            <person name="Lage O.M."/>
            <person name="Pohl T."/>
            <person name="Merkel B.J."/>
            <person name="Hornburger P."/>
            <person name="Mueller R.-W."/>
            <person name="Bruemmer F."/>
            <person name="Labrenz M."/>
            <person name="Spormann A.M."/>
            <person name="Op den Camp H."/>
            <person name="Overmann J."/>
            <person name="Amann R."/>
            <person name="Jetten M.S.M."/>
            <person name="Mascher T."/>
            <person name="Medema M.H."/>
            <person name="Devos D.P."/>
            <person name="Kaster A.-K."/>
            <person name="Ovreas L."/>
            <person name="Rohde M."/>
            <person name="Galperin M.Y."/>
            <person name="Jogler C."/>
        </authorList>
    </citation>
    <scope>NUCLEOTIDE SEQUENCE [LARGE SCALE GENOMIC DNA]</scope>
    <source>
        <strain evidence="1 2">SV_7m_r</strain>
    </source>
</reference>
<dbReference type="RefSeq" id="WP_145273459.1">
    <property type="nucleotide sequence ID" value="NZ_CP036272.1"/>
</dbReference>
<sequence>MKPETELQIAALDDMTIDQLRAKYEVVFDEECRSRHRRYLLRRIAWRLQVNDEGGLSVEARQRARQLAMNADVRVTAPKPEALKTLRRVPAQEDGYADWDPRLPPPGNYVERLHKGKMVRVLVLTDGFEFEGERFRSLTAVAKKVSGCSYNGFVFFRLGRKPE</sequence>
<evidence type="ECO:0000313" key="2">
    <source>
        <dbReference type="Proteomes" id="UP000315003"/>
    </source>
</evidence>
<dbReference type="AlphaFoldDB" id="A0A517SWW5"/>
<organism evidence="1 2">
    <name type="scientific">Stieleria bergensis</name>
    <dbReference type="NCBI Taxonomy" id="2528025"/>
    <lineage>
        <taxon>Bacteria</taxon>
        <taxon>Pseudomonadati</taxon>
        <taxon>Planctomycetota</taxon>
        <taxon>Planctomycetia</taxon>
        <taxon>Pirellulales</taxon>
        <taxon>Pirellulaceae</taxon>
        <taxon>Stieleria</taxon>
    </lineage>
</organism>
<dbReference type="Proteomes" id="UP000315003">
    <property type="component" value="Chromosome"/>
</dbReference>
<protein>
    <recommendedName>
        <fullName evidence="3">DUF2924 domain-containing protein</fullName>
    </recommendedName>
</protein>
<dbReference type="EMBL" id="CP036272">
    <property type="protein sequence ID" value="QDT60573.1"/>
    <property type="molecule type" value="Genomic_DNA"/>
</dbReference>